<keyword evidence="1" id="KW-0472">Membrane</keyword>
<evidence type="ECO:0000313" key="2">
    <source>
        <dbReference type="EMBL" id="QHR91744.1"/>
    </source>
</evidence>
<organism evidence="2">
    <name type="scientific">Picea sitchensis</name>
    <name type="common">Sitka spruce</name>
    <name type="synonym">Pinus sitchensis</name>
    <dbReference type="NCBI Taxonomy" id="3332"/>
    <lineage>
        <taxon>Eukaryota</taxon>
        <taxon>Viridiplantae</taxon>
        <taxon>Streptophyta</taxon>
        <taxon>Embryophyta</taxon>
        <taxon>Tracheophyta</taxon>
        <taxon>Spermatophyta</taxon>
        <taxon>Pinopsida</taxon>
        <taxon>Pinidae</taxon>
        <taxon>Conifers I</taxon>
        <taxon>Pinales</taxon>
        <taxon>Pinaceae</taxon>
        <taxon>Picea</taxon>
    </lineage>
</organism>
<keyword evidence="1" id="KW-1133">Transmembrane helix</keyword>
<keyword evidence="1" id="KW-0812">Transmembrane</keyword>
<geneLocation type="mitochondrion" evidence="2"/>
<protein>
    <submittedName>
        <fullName evidence="2">Uncharacterized protein</fullName>
    </submittedName>
</protein>
<evidence type="ECO:0000256" key="1">
    <source>
        <dbReference type="SAM" id="Phobius"/>
    </source>
</evidence>
<gene>
    <name evidence="2" type="primary">orf05812</name>
    <name evidence="2" type="ORF">Q903MT_gene5780</name>
</gene>
<sequence>MDIITFPLLNLPFKGRKASRVGALFSFEGRRSYTSMLLVLVGTFFPTSLMVELGYRGK</sequence>
<keyword evidence="2" id="KW-0496">Mitochondrion</keyword>
<feature type="transmembrane region" description="Helical" evidence="1">
    <location>
        <begin position="33"/>
        <end position="55"/>
    </location>
</feature>
<dbReference type="AlphaFoldDB" id="A0A6B9XRG8"/>
<proteinExistence type="predicted"/>
<reference evidence="2" key="1">
    <citation type="submission" date="2019-03" db="EMBL/GenBank/DDBJ databases">
        <title>Largest Complete Mitochondrial Genome of a Gymnosperm, Sitka Spruce (Picea sitchensis), Indicates Complex Physical Structure.</title>
        <authorList>
            <person name="Jackman S.D."/>
            <person name="Coombe L."/>
            <person name="Warren R."/>
            <person name="Kirk H."/>
            <person name="Trinh E."/>
            <person name="McLeod T."/>
            <person name="Pleasance S."/>
            <person name="Pandoh P."/>
            <person name="Zhao Y."/>
            <person name="Coope R."/>
            <person name="Bousquet J."/>
            <person name="Bohlmann J.C."/>
            <person name="Jones S.J.M."/>
            <person name="Birol I."/>
        </authorList>
    </citation>
    <scope>NUCLEOTIDE SEQUENCE</scope>
    <source>
        <strain evidence="2">Q903</strain>
    </source>
</reference>
<name>A0A6B9XRG8_PICSI</name>
<dbReference type="EMBL" id="MK697702">
    <property type="protein sequence ID" value="QHR91744.1"/>
    <property type="molecule type" value="Genomic_DNA"/>
</dbReference>
<accession>A0A6B9XRG8</accession>